<dbReference type="GO" id="GO:0005886">
    <property type="term" value="C:plasma membrane"/>
    <property type="evidence" value="ECO:0007669"/>
    <property type="project" value="UniProtKB-SubCell"/>
</dbReference>
<dbReference type="InterPro" id="IPR013011">
    <property type="entry name" value="PTS_EIIB_2"/>
</dbReference>
<dbReference type="Pfam" id="PF02302">
    <property type="entry name" value="PTS_IIB"/>
    <property type="match status" value="1"/>
</dbReference>
<dbReference type="Gene3D" id="3.40.930.10">
    <property type="entry name" value="Mannitol-specific EII, Chain A"/>
    <property type="match status" value="1"/>
</dbReference>
<dbReference type="PROSITE" id="PS51099">
    <property type="entry name" value="PTS_EIIB_TYPE_2"/>
    <property type="match status" value="1"/>
</dbReference>
<evidence type="ECO:0000259" key="15">
    <source>
        <dbReference type="PROSITE" id="PS51099"/>
    </source>
</evidence>
<evidence type="ECO:0000256" key="10">
    <source>
        <dbReference type="ARBA" id="ARBA00022777"/>
    </source>
</evidence>
<evidence type="ECO:0000256" key="11">
    <source>
        <dbReference type="ARBA" id="ARBA00022989"/>
    </source>
</evidence>
<keyword evidence="18" id="KW-1185">Reference proteome</keyword>
<dbReference type="InterPro" id="IPR004715">
    <property type="entry name" value="PTS_IIA_fruc"/>
</dbReference>
<dbReference type="PANTHER" id="PTHR30505">
    <property type="entry name" value="FRUCTOSE-LIKE PERMEASE"/>
    <property type="match status" value="1"/>
</dbReference>
<evidence type="ECO:0000256" key="9">
    <source>
        <dbReference type="ARBA" id="ARBA00022692"/>
    </source>
</evidence>
<dbReference type="AlphaFoldDB" id="A0A317L3E4"/>
<dbReference type="FunFam" id="3.40.930.10:FF:000009">
    <property type="entry name" value="PTS system, fructose specific IIABC component"/>
    <property type="match status" value="1"/>
</dbReference>
<feature type="transmembrane region" description="Helical" evidence="13">
    <location>
        <begin position="448"/>
        <end position="470"/>
    </location>
</feature>
<feature type="transmembrane region" description="Helical" evidence="13">
    <location>
        <begin position="365"/>
        <end position="391"/>
    </location>
</feature>
<comment type="caution">
    <text evidence="17">The sequence shown here is derived from an EMBL/GenBank/DDBJ whole genome shotgun (WGS) entry which is preliminary data.</text>
</comment>
<evidence type="ECO:0000256" key="2">
    <source>
        <dbReference type="ARBA" id="ARBA00004496"/>
    </source>
</evidence>
<evidence type="ECO:0000256" key="7">
    <source>
        <dbReference type="ARBA" id="ARBA00022679"/>
    </source>
</evidence>
<dbReference type="SUPFAM" id="SSF55804">
    <property type="entry name" value="Phoshotransferase/anion transport protein"/>
    <property type="match status" value="1"/>
</dbReference>
<keyword evidence="3" id="KW-0813">Transport</keyword>
<dbReference type="OrthoDB" id="9782569at2"/>
<evidence type="ECO:0000256" key="1">
    <source>
        <dbReference type="ARBA" id="ARBA00004429"/>
    </source>
</evidence>
<keyword evidence="6" id="KW-0762">Sugar transport</keyword>
<evidence type="ECO:0000256" key="4">
    <source>
        <dbReference type="ARBA" id="ARBA00022475"/>
    </source>
</evidence>
<keyword evidence="7" id="KW-0808">Transferase</keyword>
<evidence type="ECO:0000256" key="13">
    <source>
        <dbReference type="SAM" id="Phobius"/>
    </source>
</evidence>
<dbReference type="PROSITE" id="PS00372">
    <property type="entry name" value="PTS_EIIA_TYPE_2_HIS"/>
    <property type="match status" value="1"/>
</dbReference>
<evidence type="ECO:0000259" key="14">
    <source>
        <dbReference type="PROSITE" id="PS51094"/>
    </source>
</evidence>
<accession>A0A317L3E4</accession>
<evidence type="ECO:0000256" key="5">
    <source>
        <dbReference type="ARBA" id="ARBA00022553"/>
    </source>
</evidence>
<dbReference type="InterPro" id="IPR002178">
    <property type="entry name" value="PTS_EIIA_type-2_dom"/>
</dbReference>
<feature type="transmembrane region" description="Helical" evidence="13">
    <location>
        <begin position="596"/>
        <end position="616"/>
    </location>
</feature>
<dbReference type="SUPFAM" id="SSF52794">
    <property type="entry name" value="PTS system IIB component-like"/>
    <property type="match status" value="1"/>
</dbReference>
<keyword evidence="9 13" id="KW-0812">Transmembrane</keyword>
<gene>
    <name evidence="17" type="ORF">DLJ74_00835</name>
</gene>
<dbReference type="GO" id="GO:0016301">
    <property type="term" value="F:kinase activity"/>
    <property type="evidence" value="ECO:0007669"/>
    <property type="project" value="UniProtKB-KW"/>
</dbReference>
<dbReference type="NCBIfam" id="TIGR00829">
    <property type="entry name" value="FRU"/>
    <property type="match status" value="1"/>
</dbReference>
<dbReference type="CDD" id="cd05569">
    <property type="entry name" value="PTS_IIB_fructose"/>
    <property type="match status" value="1"/>
</dbReference>
<proteinExistence type="predicted"/>
<dbReference type="NCBIfam" id="TIGR01427">
    <property type="entry name" value="PTS_IIC_fructo"/>
    <property type="match status" value="1"/>
</dbReference>
<comment type="subcellular location">
    <subcellularLocation>
        <location evidence="1">Cell inner membrane</location>
        <topology evidence="1">Multi-pass membrane protein</topology>
    </subcellularLocation>
    <subcellularLocation>
        <location evidence="2">Cytoplasm</location>
    </subcellularLocation>
</comment>
<dbReference type="GO" id="GO:0005737">
    <property type="term" value="C:cytoplasm"/>
    <property type="evidence" value="ECO:0007669"/>
    <property type="project" value="UniProtKB-SubCell"/>
</dbReference>
<keyword evidence="11 13" id="KW-1133">Transmembrane helix</keyword>
<evidence type="ECO:0000256" key="8">
    <source>
        <dbReference type="ARBA" id="ARBA00022683"/>
    </source>
</evidence>
<feature type="domain" description="PTS EIIA type-2" evidence="14">
    <location>
        <begin position="5"/>
        <end position="146"/>
    </location>
</feature>
<dbReference type="EMBL" id="QGTD01000001">
    <property type="protein sequence ID" value="PWU70412.1"/>
    <property type="molecule type" value="Genomic_DNA"/>
</dbReference>
<dbReference type="RefSeq" id="WP_109982943.1">
    <property type="nucleotide sequence ID" value="NZ_QGTD01000001.1"/>
</dbReference>
<dbReference type="InterPro" id="IPR036095">
    <property type="entry name" value="PTS_EIIB-like_sf"/>
</dbReference>
<feature type="transmembrane region" description="Helical" evidence="13">
    <location>
        <begin position="412"/>
        <end position="436"/>
    </location>
</feature>
<dbReference type="GO" id="GO:0022877">
    <property type="term" value="F:protein-N(PI)-phosphohistidine-fructose phosphotransferase system transporter activity"/>
    <property type="evidence" value="ECO:0007669"/>
    <property type="project" value="InterPro"/>
</dbReference>
<keyword evidence="12 13" id="KW-0472">Membrane</keyword>
<dbReference type="GO" id="GO:0009401">
    <property type="term" value="P:phosphoenolpyruvate-dependent sugar phosphotransferase system"/>
    <property type="evidence" value="ECO:0007669"/>
    <property type="project" value="UniProtKB-KW"/>
</dbReference>
<dbReference type="PROSITE" id="PS51094">
    <property type="entry name" value="PTS_EIIA_TYPE_2"/>
    <property type="match status" value="1"/>
</dbReference>
<feature type="domain" description="PTS EIIB type-2" evidence="15">
    <location>
        <begin position="164"/>
        <end position="259"/>
    </location>
</feature>
<keyword evidence="8" id="KW-0598">Phosphotransferase system</keyword>
<evidence type="ECO:0000256" key="6">
    <source>
        <dbReference type="ARBA" id="ARBA00022597"/>
    </source>
</evidence>
<dbReference type="GO" id="GO:0090563">
    <property type="term" value="F:protein-phosphocysteine-sugar phosphotransferase activity"/>
    <property type="evidence" value="ECO:0007669"/>
    <property type="project" value="TreeGrafter"/>
</dbReference>
<dbReference type="NCBIfam" id="TIGR00848">
    <property type="entry name" value="fruA"/>
    <property type="match status" value="1"/>
</dbReference>
<dbReference type="InterPro" id="IPR003501">
    <property type="entry name" value="PTS_EIIB_2/3"/>
</dbReference>
<sequence>MKLVDIITHDNIILNLEGDNQADVIDELVDKLASNQLINDSEQFKKAIYKRENEISTAVGYGVAIPHAKSKSVNKPTIVMGRKLQGIDYGGQHTNLIFMIAAPENASNEHLSLLSKLSTFLMNEIFRAKLVLATSQDEVIKVIQEQEKQQVADKKEETGSGKYLIGITACMTGIAHTYMAAESLKDAAKSRGMKVKIQTNGSNGPENRLTAADIQNADAIVVAHDVRVDTSVLQGKQFVDVPVKKAINQADQLIEQALSYDIKENTVEKNVVEEEMQSEPEEKSGLNFYKHIMSGVSYMIPFVVVGGIFIAISFMFGINASNPESDQYNVIAAFFSQAGGDAAFALMVPILAGFIGYSIADKQGLAPAMIGGMMASIGGSGFLGGMVAGFVGGFAAKFIKKSMAKIPKSFQGLVSVLIVPLLSTLIVGVFMFFILNTPMSMLNEFLEGWLKGLTGINAAILGALLAGMMASDMGGPINKTASAFGLAMFAANIFEPSAALMVGGMVPPIGIALATSIFKNRFTIQEVEAGKASYVLGASFITEGAIPFAAADPLRIIPANIIGGAVGGAACMALDISLKAPHGGIFVIPIACNKPLLYIGCILLGSLITCFIIGFMKKPLSDKDRNNAKQMGSII</sequence>
<evidence type="ECO:0000313" key="18">
    <source>
        <dbReference type="Proteomes" id="UP000245624"/>
    </source>
</evidence>
<evidence type="ECO:0000256" key="3">
    <source>
        <dbReference type="ARBA" id="ARBA00022448"/>
    </source>
</evidence>
<feature type="domain" description="PTS EIIC type-2" evidence="16">
    <location>
        <begin position="288"/>
        <end position="635"/>
    </location>
</feature>
<protein>
    <submittedName>
        <fullName evidence="17">PTS fructose transporter subunit IIA</fullName>
    </submittedName>
</protein>
<dbReference type="InterPro" id="IPR013014">
    <property type="entry name" value="PTS_EIIC_2"/>
</dbReference>
<dbReference type="PROSITE" id="PS51104">
    <property type="entry name" value="PTS_EIIC_TYPE_2"/>
    <property type="match status" value="1"/>
</dbReference>
<dbReference type="InterPro" id="IPR050864">
    <property type="entry name" value="Bacterial_PTS_Sugar_Transport"/>
</dbReference>
<evidence type="ECO:0000313" key="17">
    <source>
        <dbReference type="EMBL" id="PWU70412.1"/>
    </source>
</evidence>
<feature type="transmembrane region" description="Helical" evidence="13">
    <location>
        <begin position="298"/>
        <end position="318"/>
    </location>
</feature>
<dbReference type="GO" id="GO:0005351">
    <property type="term" value="F:carbohydrate:proton symporter activity"/>
    <property type="evidence" value="ECO:0007669"/>
    <property type="project" value="InterPro"/>
</dbReference>
<reference evidence="17 18" key="1">
    <citation type="submission" date="2018-05" db="EMBL/GenBank/DDBJ databases">
        <title>Genomic analysis of Gracilibacillus dipsosauri DD1 reveals novel features of a salt-tolerant amylase.</title>
        <authorList>
            <person name="Deutch C.E."/>
            <person name="Yang S."/>
        </authorList>
    </citation>
    <scope>NUCLEOTIDE SEQUENCE [LARGE SCALE GENOMIC DNA]</scope>
    <source>
        <strain evidence="17 18">DD1</strain>
    </source>
</reference>
<dbReference type="PANTHER" id="PTHR30505:SF0">
    <property type="entry name" value="FRUCTOSE-LIKE PTS SYSTEM EIIBC COMPONENT-RELATED"/>
    <property type="match status" value="1"/>
</dbReference>
<keyword evidence="10" id="KW-0418">Kinase</keyword>
<keyword evidence="4" id="KW-1003">Cell membrane</keyword>
<dbReference type="InterPro" id="IPR006327">
    <property type="entry name" value="PTS_IIC_fruc"/>
</dbReference>
<organism evidence="17 18">
    <name type="scientific">Gracilibacillus dipsosauri</name>
    <dbReference type="NCBI Taxonomy" id="178340"/>
    <lineage>
        <taxon>Bacteria</taxon>
        <taxon>Bacillati</taxon>
        <taxon>Bacillota</taxon>
        <taxon>Bacilli</taxon>
        <taxon>Bacillales</taxon>
        <taxon>Bacillaceae</taxon>
        <taxon>Gracilibacillus</taxon>
    </lineage>
</organism>
<dbReference type="Gene3D" id="3.40.50.2300">
    <property type="match status" value="1"/>
</dbReference>
<evidence type="ECO:0000256" key="12">
    <source>
        <dbReference type="ARBA" id="ARBA00023136"/>
    </source>
</evidence>
<dbReference type="Pfam" id="PF02378">
    <property type="entry name" value="PTS_EIIC"/>
    <property type="match status" value="1"/>
</dbReference>
<dbReference type="InterPro" id="IPR003352">
    <property type="entry name" value="PTS_EIIC"/>
</dbReference>
<evidence type="ECO:0000259" key="16">
    <source>
        <dbReference type="PROSITE" id="PS51104"/>
    </source>
</evidence>
<dbReference type="Pfam" id="PF00359">
    <property type="entry name" value="PTS_EIIA_2"/>
    <property type="match status" value="1"/>
</dbReference>
<dbReference type="InterPro" id="IPR016152">
    <property type="entry name" value="PTrfase/Anion_transptr"/>
</dbReference>
<name>A0A317L3E4_9BACI</name>
<dbReference type="Proteomes" id="UP000245624">
    <property type="component" value="Unassembled WGS sequence"/>
</dbReference>
<dbReference type="InterPro" id="IPR003353">
    <property type="entry name" value="PTS_IIB_fruc"/>
</dbReference>
<dbReference type="CDD" id="cd00211">
    <property type="entry name" value="PTS_IIA_fru"/>
    <property type="match status" value="1"/>
</dbReference>
<feature type="transmembrane region" description="Helical" evidence="13">
    <location>
        <begin position="330"/>
        <end position="359"/>
    </location>
</feature>
<keyword evidence="5" id="KW-0597">Phosphoprotein</keyword>
<feature type="transmembrane region" description="Helical" evidence="13">
    <location>
        <begin position="477"/>
        <end position="494"/>
    </location>
</feature>